<reference evidence="1 2" key="1">
    <citation type="submission" date="2024-01" db="EMBL/GenBank/DDBJ databases">
        <title>Comparative genomics of Cryptococcus and Kwoniella reveals pathogenesis evolution and contrasting modes of karyotype evolution via chromosome fusion or intercentromeric recombination.</title>
        <authorList>
            <person name="Coelho M.A."/>
            <person name="David-Palma M."/>
            <person name="Shea T."/>
            <person name="Bowers K."/>
            <person name="McGinley-Smith S."/>
            <person name="Mohammad A.W."/>
            <person name="Gnirke A."/>
            <person name="Yurkov A.M."/>
            <person name="Nowrousian M."/>
            <person name="Sun S."/>
            <person name="Cuomo C.A."/>
            <person name="Heitman J."/>
        </authorList>
    </citation>
    <scope>NUCLEOTIDE SEQUENCE [LARGE SCALE GENOMIC DNA]</scope>
    <source>
        <strain evidence="1 2">CBS 6074</strain>
    </source>
</reference>
<protein>
    <submittedName>
        <fullName evidence="1">Uncharacterized protein</fullName>
    </submittedName>
</protein>
<proteinExistence type="predicted"/>
<sequence length="172" mass="19732">MPLSISINISKYTNESSNEAYTPWSTRGSIKIDPSPISPDSPKHHTRRRFKTLYLPSSGGDNTHLDNRIYFAPSQITEGEYEVSLNIGIPTISQGTQIRSLINFSVIDPKKENEEDWINDVTKEVRLGRVDDSLYGNAQDNFSDNDQSREVVERSLRRFWEYINSKSEENTE</sequence>
<organism evidence="1 2">
    <name type="scientific">Kwoniella dendrophila CBS 6074</name>
    <dbReference type="NCBI Taxonomy" id="1295534"/>
    <lineage>
        <taxon>Eukaryota</taxon>
        <taxon>Fungi</taxon>
        <taxon>Dikarya</taxon>
        <taxon>Basidiomycota</taxon>
        <taxon>Agaricomycotina</taxon>
        <taxon>Tremellomycetes</taxon>
        <taxon>Tremellales</taxon>
        <taxon>Cryptococcaceae</taxon>
        <taxon>Kwoniella</taxon>
    </lineage>
</organism>
<dbReference type="EMBL" id="CP144107">
    <property type="protein sequence ID" value="WWC92540.1"/>
    <property type="molecule type" value="Genomic_DNA"/>
</dbReference>
<dbReference type="GeneID" id="91098167"/>
<name>A0AAX4K6V2_9TREE</name>
<evidence type="ECO:0000313" key="2">
    <source>
        <dbReference type="Proteomes" id="UP001355207"/>
    </source>
</evidence>
<keyword evidence="2" id="KW-1185">Reference proteome</keyword>
<dbReference type="Proteomes" id="UP001355207">
    <property type="component" value="Chromosome 10"/>
</dbReference>
<dbReference type="RefSeq" id="XP_066079302.1">
    <property type="nucleotide sequence ID" value="XM_066223205.1"/>
</dbReference>
<evidence type="ECO:0000313" key="1">
    <source>
        <dbReference type="EMBL" id="WWC92540.1"/>
    </source>
</evidence>
<dbReference type="AlphaFoldDB" id="A0AAX4K6V2"/>
<gene>
    <name evidence="1" type="ORF">L201_007499</name>
</gene>
<accession>A0AAX4K6V2</accession>